<protein>
    <submittedName>
        <fullName evidence="3">Uncharacterized protein</fullName>
    </submittedName>
</protein>
<dbReference type="AlphaFoldDB" id="A0AAN9M2C3"/>
<name>A0AAN9M2C3_PHACN</name>
<keyword evidence="4" id="KW-1185">Reference proteome</keyword>
<organism evidence="3 4">
    <name type="scientific">Phaseolus coccineus</name>
    <name type="common">Scarlet runner bean</name>
    <name type="synonym">Phaseolus multiflorus</name>
    <dbReference type="NCBI Taxonomy" id="3886"/>
    <lineage>
        <taxon>Eukaryota</taxon>
        <taxon>Viridiplantae</taxon>
        <taxon>Streptophyta</taxon>
        <taxon>Embryophyta</taxon>
        <taxon>Tracheophyta</taxon>
        <taxon>Spermatophyta</taxon>
        <taxon>Magnoliopsida</taxon>
        <taxon>eudicotyledons</taxon>
        <taxon>Gunneridae</taxon>
        <taxon>Pentapetalae</taxon>
        <taxon>rosids</taxon>
        <taxon>fabids</taxon>
        <taxon>Fabales</taxon>
        <taxon>Fabaceae</taxon>
        <taxon>Papilionoideae</taxon>
        <taxon>50 kb inversion clade</taxon>
        <taxon>NPAAA clade</taxon>
        <taxon>indigoferoid/millettioid clade</taxon>
        <taxon>Phaseoleae</taxon>
        <taxon>Phaseolus</taxon>
    </lineage>
</organism>
<gene>
    <name evidence="3" type="ORF">VNO80_21033</name>
</gene>
<comment type="caution">
    <text evidence="3">The sequence shown here is derived from an EMBL/GenBank/DDBJ whole genome shotgun (WGS) entry which is preliminary data.</text>
</comment>
<keyword evidence="2" id="KW-0812">Transmembrane</keyword>
<evidence type="ECO:0000313" key="3">
    <source>
        <dbReference type="EMBL" id="KAK7346512.1"/>
    </source>
</evidence>
<evidence type="ECO:0000313" key="4">
    <source>
        <dbReference type="Proteomes" id="UP001374584"/>
    </source>
</evidence>
<reference evidence="3 4" key="1">
    <citation type="submission" date="2024-01" db="EMBL/GenBank/DDBJ databases">
        <title>The genomes of 5 underutilized Papilionoideae crops provide insights into root nodulation and disease resistanc.</title>
        <authorList>
            <person name="Jiang F."/>
        </authorList>
    </citation>
    <scope>NUCLEOTIDE SEQUENCE [LARGE SCALE GENOMIC DNA]</scope>
    <source>
        <strain evidence="3">JINMINGXINNONG_FW02</strain>
        <tissue evidence="3">Leaves</tissue>
    </source>
</reference>
<evidence type="ECO:0000256" key="1">
    <source>
        <dbReference type="SAM" id="MobiDB-lite"/>
    </source>
</evidence>
<feature type="region of interest" description="Disordered" evidence="1">
    <location>
        <begin position="50"/>
        <end position="72"/>
    </location>
</feature>
<evidence type="ECO:0000256" key="2">
    <source>
        <dbReference type="SAM" id="Phobius"/>
    </source>
</evidence>
<sequence>MFVDSLFRSAAAFSGFTASIGTIYICSAAVSAFAIGKPLSTKINLRWPPSAAPVSPAARDSSSSATNSSLMH</sequence>
<accession>A0AAN9M2C3</accession>
<proteinExistence type="predicted"/>
<feature type="transmembrane region" description="Helical" evidence="2">
    <location>
        <begin position="12"/>
        <end position="36"/>
    </location>
</feature>
<keyword evidence="2" id="KW-0472">Membrane</keyword>
<keyword evidence="2" id="KW-1133">Transmembrane helix</keyword>
<dbReference type="Proteomes" id="UP001374584">
    <property type="component" value="Unassembled WGS sequence"/>
</dbReference>
<dbReference type="EMBL" id="JAYMYR010000008">
    <property type="protein sequence ID" value="KAK7346512.1"/>
    <property type="molecule type" value="Genomic_DNA"/>
</dbReference>